<gene>
    <name evidence="6" type="ORF">D8M03_06790</name>
</gene>
<dbReference type="NCBIfam" id="TIGR03506">
    <property type="entry name" value="FlgEFG_subfam"/>
    <property type="match status" value="1"/>
</dbReference>
<evidence type="ECO:0000313" key="7">
    <source>
        <dbReference type="Proteomes" id="UP000272238"/>
    </source>
</evidence>
<feature type="domain" description="Flagellar hook protein FlgE/F/G-like D1" evidence="5">
    <location>
        <begin position="100"/>
        <end position="169"/>
    </location>
</feature>
<dbReference type="GO" id="GO:0071978">
    <property type="term" value="P:bacterial-type flagellum-dependent swarming motility"/>
    <property type="evidence" value="ECO:0007669"/>
    <property type="project" value="TreeGrafter"/>
</dbReference>
<comment type="subcellular location">
    <subcellularLocation>
        <location evidence="2">Bacterial flagellum basal body</location>
    </subcellularLocation>
</comment>
<keyword evidence="6" id="KW-0966">Cell projection</keyword>
<dbReference type="GO" id="GO:0009425">
    <property type="term" value="C:bacterial-type flagellum basal body"/>
    <property type="evidence" value="ECO:0007669"/>
    <property type="project" value="UniProtKB-SubCell"/>
</dbReference>
<comment type="similarity">
    <text evidence="1 2">Belongs to the flagella basal body rod proteins family.</text>
</comment>
<feature type="domain" description="Flagellar basal body rod protein N-terminal" evidence="3">
    <location>
        <begin position="7"/>
        <end position="35"/>
    </location>
</feature>
<evidence type="ECO:0000256" key="2">
    <source>
        <dbReference type="RuleBase" id="RU362116"/>
    </source>
</evidence>
<comment type="caution">
    <text evidence="6">The sequence shown here is derived from an EMBL/GenBank/DDBJ whole genome shotgun (WGS) entry which is preliminary data.</text>
</comment>
<dbReference type="RefSeq" id="WP_121214028.1">
    <property type="nucleotide sequence ID" value="NZ_JBBYAI010000001.1"/>
</dbReference>
<keyword evidence="2" id="KW-0975">Bacterial flagellum</keyword>
<dbReference type="SUPFAM" id="SSF117143">
    <property type="entry name" value="Flagellar hook protein flgE"/>
    <property type="match status" value="1"/>
</dbReference>
<evidence type="ECO:0000259" key="3">
    <source>
        <dbReference type="Pfam" id="PF00460"/>
    </source>
</evidence>
<dbReference type="InterPro" id="IPR001444">
    <property type="entry name" value="Flag_bb_rod_N"/>
</dbReference>
<dbReference type="InterPro" id="IPR019776">
    <property type="entry name" value="Flagellar_basal_body_rod_CS"/>
</dbReference>
<proteinExistence type="inferred from homology"/>
<dbReference type="PANTHER" id="PTHR30435">
    <property type="entry name" value="FLAGELLAR PROTEIN"/>
    <property type="match status" value="1"/>
</dbReference>
<dbReference type="InterPro" id="IPR010930">
    <property type="entry name" value="Flg_bb/hook_C_dom"/>
</dbReference>
<evidence type="ECO:0000259" key="5">
    <source>
        <dbReference type="Pfam" id="PF22692"/>
    </source>
</evidence>
<dbReference type="PANTHER" id="PTHR30435:SF19">
    <property type="entry name" value="FLAGELLAR BASAL-BODY ROD PROTEIN FLGG"/>
    <property type="match status" value="1"/>
</dbReference>
<keyword evidence="7" id="KW-1185">Reference proteome</keyword>
<evidence type="ECO:0000256" key="1">
    <source>
        <dbReference type="ARBA" id="ARBA00009677"/>
    </source>
</evidence>
<protein>
    <submittedName>
        <fullName evidence="6">Flagellar hook-basal body protein</fullName>
    </submittedName>
</protein>
<feature type="domain" description="Flagellar basal-body/hook protein C-terminal" evidence="4">
    <location>
        <begin position="234"/>
        <end position="276"/>
    </location>
</feature>
<dbReference type="Proteomes" id="UP000272238">
    <property type="component" value="Unassembled WGS sequence"/>
</dbReference>
<evidence type="ECO:0000259" key="4">
    <source>
        <dbReference type="Pfam" id="PF06429"/>
    </source>
</evidence>
<keyword evidence="6" id="KW-0282">Flagellum</keyword>
<keyword evidence="6" id="KW-0969">Cilium</keyword>
<dbReference type="OrthoDB" id="9804559at2"/>
<name>A0A494Z5E8_9BACL</name>
<dbReference type="Pfam" id="PF06429">
    <property type="entry name" value="Flg_bbr_C"/>
    <property type="match status" value="1"/>
</dbReference>
<dbReference type="EMBL" id="RBZN01000012">
    <property type="protein sequence ID" value="RKQ17755.1"/>
    <property type="molecule type" value="Genomic_DNA"/>
</dbReference>
<dbReference type="InterPro" id="IPR053967">
    <property type="entry name" value="LlgE_F_G-like_D1"/>
</dbReference>
<dbReference type="Pfam" id="PF22692">
    <property type="entry name" value="LlgE_F_G_D1"/>
    <property type="match status" value="1"/>
</dbReference>
<organism evidence="6 7">
    <name type="scientific">Ureibacillus endophyticus</name>
    <dbReference type="NCBI Taxonomy" id="1978490"/>
    <lineage>
        <taxon>Bacteria</taxon>
        <taxon>Bacillati</taxon>
        <taxon>Bacillota</taxon>
        <taxon>Bacilli</taxon>
        <taxon>Bacillales</taxon>
        <taxon>Caryophanaceae</taxon>
        <taxon>Ureibacillus</taxon>
    </lineage>
</organism>
<evidence type="ECO:0000313" key="6">
    <source>
        <dbReference type="EMBL" id="RKQ17755.1"/>
    </source>
</evidence>
<reference evidence="6 7" key="1">
    <citation type="journal article" date="2016" name="Antonie Van Leeuwenhoek">
        <title>Lysinibacillus endophyticus sp. nov., an indole-3-acetic acid producing endophytic bacterium isolated from corn root (Zea mays cv. Xinken-5).</title>
        <authorList>
            <person name="Yu J."/>
            <person name="Guan X."/>
            <person name="Liu C."/>
            <person name="Xiang W."/>
            <person name="Yu Z."/>
            <person name="Liu X."/>
            <person name="Wang G."/>
        </authorList>
    </citation>
    <scope>NUCLEOTIDE SEQUENCE [LARGE SCALE GENOMIC DNA]</scope>
    <source>
        <strain evidence="6 7">DSM 100506</strain>
    </source>
</reference>
<dbReference type="PROSITE" id="PS00588">
    <property type="entry name" value="FLAGELLA_BB_ROD"/>
    <property type="match status" value="1"/>
</dbReference>
<dbReference type="InterPro" id="IPR020013">
    <property type="entry name" value="Flagellar_FlgE/F/G"/>
</dbReference>
<dbReference type="InterPro" id="IPR037925">
    <property type="entry name" value="FlgE/F/G-like"/>
</dbReference>
<dbReference type="AlphaFoldDB" id="A0A494Z5E8"/>
<dbReference type="Pfam" id="PF00460">
    <property type="entry name" value="Flg_bb_rod"/>
    <property type="match status" value="1"/>
</dbReference>
<accession>A0A494Z5E8</accession>
<sequence>MIRTMITATNTLGQLQQQIDTISNNIANSNTTGYKAREARFSELLYQQFENDQMDPTVRQSPVGIRYGVGAQLAQIQVNTKTGSLQNTERDLDIAFTKANQYFNIIMPDGENGQRTVYSRQGDFYVTPVNNGQVMLVNHDGYAVADSNGNAITFADNMKNFNLLDDGTLLVNYNDGTTQGFELAVTRVDKPQSMEKLSGSYIGVPGNLEQLGLNEADLYTNLQGGLRTEIGLANGKLEMSNVDISKEMTDLINAQRSYQFSSRAITIADQMLGLINGIR</sequence>